<gene>
    <name evidence="2" type="ORF">V6N11_030799</name>
</gene>
<dbReference type="InterPro" id="IPR036397">
    <property type="entry name" value="RNaseH_sf"/>
</dbReference>
<evidence type="ECO:0000313" key="3">
    <source>
        <dbReference type="Proteomes" id="UP001396334"/>
    </source>
</evidence>
<dbReference type="Gene3D" id="3.30.420.10">
    <property type="entry name" value="Ribonuclease H-like superfamily/Ribonuclease H"/>
    <property type="match status" value="1"/>
</dbReference>
<proteinExistence type="predicted"/>
<accession>A0ABR2AHD2</accession>
<dbReference type="InterPro" id="IPR053151">
    <property type="entry name" value="RNase_H-like"/>
</dbReference>
<dbReference type="InterPro" id="IPR002156">
    <property type="entry name" value="RNaseH_domain"/>
</dbReference>
<evidence type="ECO:0000259" key="1">
    <source>
        <dbReference type="Pfam" id="PF13456"/>
    </source>
</evidence>
<dbReference type="InterPro" id="IPR044730">
    <property type="entry name" value="RNase_H-like_dom_plant"/>
</dbReference>
<comment type="caution">
    <text evidence="2">The sequence shown here is derived from an EMBL/GenBank/DDBJ whole genome shotgun (WGS) entry which is preliminary data.</text>
</comment>
<dbReference type="PANTHER" id="PTHR47723:SF19">
    <property type="entry name" value="POLYNUCLEOTIDYL TRANSFERASE, RIBONUCLEASE H-LIKE SUPERFAMILY PROTEIN"/>
    <property type="match status" value="1"/>
</dbReference>
<evidence type="ECO:0000313" key="2">
    <source>
        <dbReference type="EMBL" id="KAK8492576.1"/>
    </source>
</evidence>
<dbReference type="PANTHER" id="PTHR47723">
    <property type="entry name" value="OS05G0353850 PROTEIN"/>
    <property type="match status" value="1"/>
</dbReference>
<feature type="domain" description="RNase H type-1" evidence="1">
    <location>
        <begin position="72"/>
        <end position="125"/>
    </location>
</feature>
<dbReference type="CDD" id="cd06222">
    <property type="entry name" value="RNase_H_like"/>
    <property type="match status" value="1"/>
</dbReference>
<dbReference type="SUPFAM" id="SSF53098">
    <property type="entry name" value="Ribonuclease H-like"/>
    <property type="match status" value="1"/>
</dbReference>
<keyword evidence="3" id="KW-1185">Reference proteome</keyword>
<dbReference type="Proteomes" id="UP001396334">
    <property type="component" value="Unassembled WGS sequence"/>
</dbReference>
<dbReference type="Pfam" id="PF13456">
    <property type="entry name" value="RVT_3"/>
    <property type="match status" value="1"/>
</dbReference>
<dbReference type="InterPro" id="IPR012337">
    <property type="entry name" value="RNaseH-like_sf"/>
</dbReference>
<sequence length="125" mass="13314">MPSCWNLPSDMMSRNDSIFSGIDAPIASISSRVIAWSRHYSYVSSTVHVRQSVRDVSIPGWSAPSSPRICLNTDGAVCLHSSYARAGGVIRDCNGAWLAGFGSGIGIVDAFTAELWAIHDGLSLA</sequence>
<organism evidence="2 3">
    <name type="scientific">Hibiscus sabdariffa</name>
    <name type="common">roselle</name>
    <dbReference type="NCBI Taxonomy" id="183260"/>
    <lineage>
        <taxon>Eukaryota</taxon>
        <taxon>Viridiplantae</taxon>
        <taxon>Streptophyta</taxon>
        <taxon>Embryophyta</taxon>
        <taxon>Tracheophyta</taxon>
        <taxon>Spermatophyta</taxon>
        <taxon>Magnoliopsida</taxon>
        <taxon>eudicotyledons</taxon>
        <taxon>Gunneridae</taxon>
        <taxon>Pentapetalae</taxon>
        <taxon>rosids</taxon>
        <taxon>malvids</taxon>
        <taxon>Malvales</taxon>
        <taxon>Malvaceae</taxon>
        <taxon>Malvoideae</taxon>
        <taxon>Hibiscus</taxon>
    </lineage>
</organism>
<name>A0ABR2AHD2_9ROSI</name>
<reference evidence="2 3" key="1">
    <citation type="journal article" date="2024" name="G3 (Bethesda)">
        <title>Genome assembly of Hibiscus sabdariffa L. provides insights into metabolisms of medicinal natural products.</title>
        <authorList>
            <person name="Kim T."/>
        </authorList>
    </citation>
    <scope>NUCLEOTIDE SEQUENCE [LARGE SCALE GENOMIC DNA]</scope>
    <source>
        <strain evidence="2">TK-2024</strain>
        <tissue evidence="2">Old leaves</tissue>
    </source>
</reference>
<dbReference type="EMBL" id="JBBPBN010000245">
    <property type="protein sequence ID" value="KAK8492576.1"/>
    <property type="molecule type" value="Genomic_DNA"/>
</dbReference>
<protein>
    <recommendedName>
        <fullName evidence="1">RNase H type-1 domain-containing protein</fullName>
    </recommendedName>
</protein>